<keyword evidence="2" id="KW-1185">Reference proteome</keyword>
<dbReference type="AlphaFoldDB" id="A0AAF5CUJ7"/>
<evidence type="ECO:0000313" key="2">
    <source>
        <dbReference type="Proteomes" id="UP000035681"/>
    </source>
</evidence>
<sequence>MEYVCNDCSFYSEVSNFTDGFNKSCNINDSGVVGNHMISHWELSKGNNNTMEHSCCACNNNTEKKTQNIDTNQSYDVSADLSNLDINKNNFIVIVYLYITIFNMKFNSILTTVIVSLIYIFILNVEARSLEEEERIENIKHTITKPRKSSLHSPLPDTKRPPPQFVFPTEFSFTPESILQD</sequence>
<reference evidence="3" key="1">
    <citation type="submission" date="2024-02" db="UniProtKB">
        <authorList>
            <consortium name="WormBaseParasite"/>
        </authorList>
    </citation>
    <scope>IDENTIFICATION</scope>
</reference>
<protein>
    <submittedName>
        <fullName evidence="3">Uncharacterized protein</fullName>
    </submittedName>
</protein>
<proteinExistence type="predicted"/>
<accession>A0AAF5CUJ7</accession>
<organism evidence="2 3">
    <name type="scientific">Strongyloides stercoralis</name>
    <name type="common">Threadworm</name>
    <dbReference type="NCBI Taxonomy" id="6248"/>
    <lineage>
        <taxon>Eukaryota</taxon>
        <taxon>Metazoa</taxon>
        <taxon>Ecdysozoa</taxon>
        <taxon>Nematoda</taxon>
        <taxon>Chromadorea</taxon>
        <taxon>Rhabditida</taxon>
        <taxon>Tylenchina</taxon>
        <taxon>Panagrolaimomorpha</taxon>
        <taxon>Strongyloidoidea</taxon>
        <taxon>Strongyloididae</taxon>
        <taxon>Strongyloides</taxon>
    </lineage>
</organism>
<dbReference type="WBParaSite" id="TCONS_00001867.p1">
    <property type="protein sequence ID" value="TCONS_00001867.p1"/>
    <property type="gene ID" value="XLOC_001768"/>
</dbReference>
<evidence type="ECO:0000313" key="3">
    <source>
        <dbReference type="WBParaSite" id="TCONS_00001867.p1"/>
    </source>
</evidence>
<keyword evidence="1" id="KW-0812">Transmembrane</keyword>
<keyword evidence="1" id="KW-1133">Transmembrane helix</keyword>
<feature type="transmembrane region" description="Helical" evidence="1">
    <location>
        <begin position="91"/>
        <end position="122"/>
    </location>
</feature>
<keyword evidence="1" id="KW-0472">Membrane</keyword>
<dbReference type="Proteomes" id="UP000035681">
    <property type="component" value="Unplaced"/>
</dbReference>
<evidence type="ECO:0000256" key="1">
    <source>
        <dbReference type="SAM" id="Phobius"/>
    </source>
</evidence>
<name>A0AAF5CUJ7_STRER</name>